<dbReference type="STRING" id="63057.A0A2P5FYA5"/>
<comment type="caution">
    <text evidence="4">The sequence shown here is derived from an EMBL/GenBank/DDBJ whole genome shotgun (WGS) entry which is preliminary data.</text>
</comment>
<feature type="region of interest" description="Disordered" evidence="1">
    <location>
        <begin position="255"/>
        <end position="289"/>
    </location>
</feature>
<dbReference type="Pfam" id="PF02037">
    <property type="entry name" value="SAP"/>
    <property type="match status" value="1"/>
</dbReference>
<gene>
    <name evidence="4" type="ORF">TorRG33x02_017450</name>
</gene>
<feature type="compositionally biased region" description="Basic and acidic residues" evidence="1">
    <location>
        <begin position="274"/>
        <end position="289"/>
    </location>
</feature>
<feature type="region of interest" description="Disordered" evidence="1">
    <location>
        <begin position="1"/>
        <end position="52"/>
    </location>
</feature>
<dbReference type="Proteomes" id="UP000237000">
    <property type="component" value="Unassembled WGS sequence"/>
</dbReference>
<evidence type="ECO:0000259" key="3">
    <source>
        <dbReference type="Pfam" id="PF24766"/>
    </source>
</evidence>
<dbReference type="Pfam" id="PF24766">
    <property type="entry name" value="DUF7699"/>
    <property type="match status" value="1"/>
</dbReference>
<reference evidence="5" key="1">
    <citation type="submission" date="2016-06" db="EMBL/GenBank/DDBJ databases">
        <title>Parallel loss of symbiosis genes in relatives of nitrogen-fixing non-legume Parasponia.</title>
        <authorList>
            <person name="Van Velzen R."/>
            <person name="Holmer R."/>
            <person name="Bu F."/>
            <person name="Rutten L."/>
            <person name="Van Zeijl A."/>
            <person name="Liu W."/>
            <person name="Santuari L."/>
            <person name="Cao Q."/>
            <person name="Sharma T."/>
            <person name="Shen D."/>
            <person name="Roswanjaya Y."/>
            <person name="Wardhani T."/>
            <person name="Kalhor M.S."/>
            <person name="Jansen J."/>
            <person name="Van den Hoogen J."/>
            <person name="Gungor B."/>
            <person name="Hartog M."/>
            <person name="Hontelez J."/>
            <person name="Verver J."/>
            <person name="Yang W.-C."/>
            <person name="Schijlen E."/>
            <person name="Repin R."/>
            <person name="Schilthuizen M."/>
            <person name="Schranz E."/>
            <person name="Heidstra R."/>
            <person name="Miyata K."/>
            <person name="Fedorova E."/>
            <person name="Kohlen W."/>
            <person name="Bisseling T."/>
            <person name="Smit S."/>
            <person name="Geurts R."/>
        </authorList>
    </citation>
    <scope>NUCLEOTIDE SEQUENCE [LARGE SCALE GENOMIC DNA]</scope>
    <source>
        <strain evidence="5">cv. RG33-2</strain>
    </source>
</reference>
<evidence type="ECO:0000313" key="5">
    <source>
        <dbReference type="Proteomes" id="UP000237000"/>
    </source>
</evidence>
<feature type="domain" description="SAP" evidence="2">
    <location>
        <begin position="71"/>
        <end position="106"/>
    </location>
</feature>
<dbReference type="PANTHER" id="PTHR35323:SF2">
    <property type="entry name" value="SAP DOMAIN-CONTAINING PROTEIN"/>
    <property type="match status" value="1"/>
</dbReference>
<dbReference type="InParanoid" id="A0A2P5FYA5"/>
<feature type="compositionally biased region" description="Acidic residues" evidence="1">
    <location>
        <begin position="23"/>
        <end position="52"/>
    </location>
</feature>
<feature type="compositionally biased region" description="Polar residues" evidence="1">
    <location>
        <begin position="324"/>
        <end position="333"/>
    </location>
</feature>
<proteinExistence type="predicted"/>
<sequence length="440" mass="51026">MAQRKGKRPYDSLSSFPSSSSSSDEEDDADQEDDYDEEESEDSDQDEADADDESLCNKVIRLLKLKEHDELDSLKLKDCKAYLRKYGLRVAGTKSVCLQRIKEHWRLKDGSGEALYPSSSFVINCTGDVCKGDVVLFSQKVYERFDKVTRHGKVLGKRTVAGRVVKESYGAAKQQHTFTVRLLIKVEVLWSRGIKKLTPLFPLLVKGRNLYKMRTFRQHWSNEAVRLNVLAEKHKRGAAARLERTMNKKMKLPADRGMKGRKKIASAGLSQKRKTSETKKKRDYIDRRGETSLRESRIYNARQYQDSTIRSSEHFREYQKFARPNTSKGPSFQSHRDPPRIHHQSQIRSQYMSAPYPTFRHDWSSDPTIMRLPLRTSADTFVMPAPQLQRVDHTTHTDHASVNPLDNFELRNWSGFQGPDIRRPLHPFFPGTETYWRRKL</sequence>
<keyword evidence="5" id="KW-1185">Reference proteome</keyword>
<protein>
    <submittedName>
        <fullName evidence="4">SAP domain containing protein</fullName>
    </submittedName>
</protein>
<dbReference type="OrthoDB" id="690722at2759"/>
<dbReference type="EMBL" id="JXTC01000004">
    <property type="protein sequence ID" value="POO02759.1"/>
    <property type="molecule type" value="Genomic_DNA"/>
</dbReference>
<evidence type="ECO:0000259" key="2">
    <source>
        <dbReference type="Pfam" id="PF02037"/>
    </source>
</evidence>
<feature type="domain" description="DUF7699" evidence="3">
    <location>
        <begin position="130"/>
        <end position="220"/>
    </location>
</feature>
<evidence type="ECO:0000256" key="1">
    <source>
        <dbReference type="SAM" id="MobiDB-lite"/>
    </source>
</evidence>
<accession>A0A2P5FYA5</accession>
<name>A0A2P5FYA5_TREOI</name>
<organism evidence="4 5">
    <name type="scientific">Trema orientale</name>
    <name type="common">Charcoal tree</name>
    <name type="synonym">Celtis orientalis</name>
    <dbReference type="NCBI Taxonomy" id="63057"/>
    <lineage>
        <taxon>Eukaryota</taxon>
        <taxon>Viridiplantae</taxon>
        <taxon>Streptophyta</taxon>
        <taxon>Embryophyta</taxon>
        <taxon>Tracheophyta</taxon>
        <taxon>Spermatophyta</taxon>
        <taxon>Magnoliopsida</taxon>
        <taxon>eudicotyledons</taxon>
        <taxon>Gunneridae</taxon>
        <taxon>Pentapetalae</taxon>
        <taxon>rosids</taxon>
        <taxon>fabids</taxon>
        <taxon>Rosales</taxon>
        <taxon>Cannabaceae</taxon>
        <taxon>Trema</taxon>
    </lineage>
</organism>
<dbReference type="AlphaFoldDB" id="A0A2P5FYA5"/>
<evidence type="ECO:0000313" key="4">
    <source>
        <dbReference type="EMBL" id="POO02759.1"/>
    </source>
</evidence>
<feature type="region of interest" description="Disordered" evidence="1">
    <location>
        <begin position="323"/>
        <end position="344"/>
    </location>
</feature>
<dbReference type="PANTHER" id="PTHR35323">
    <property type="entry name" value="SAP DOMAIN-CONTAINING PROTEIN"/>
    <property type="match status" value="1"/>
</dbReference>
<dbReference type="InterPro" id="IPR056116">
    <property type="entry name" value="DUF7699"/>
</dbReference>
<dbReference type="InterPro" id="IPR003034">
    <property type="entry name" value="SAP_dom"/>
</dbReference>